<evidence type="ECO:0000256" key="1">
    <source>
        <dbReference type="SAM" id="MobiDB-lite"/>
    </source>
</evidence>
<dbReference type="AlphaFoldDB" id="A0A6A3XMH5"/>
<dbReference type="OrthoDB" id="240546at2759"/>
<protein>
    <recommendedName>
        <fullName evidence="2">CCZ1/INTU/HPS4 third Longin domain-containing protein</fullName>
    </recommendedName>
</protein>
<evidence type="ECO:0000259" key="2">
    <source>
        <dbReference type="Pfam" id="PF19033"/>
    </source>
</evidence>
<proteinExistence type="predicted"/>
<keyword evidence="4" id="KW-1185">Reference proteome</keyword>
<evidence type="ECO:0000313" key="4">
    <source>
        <dbReference type="Proteomes" id="UP000433483"/>
    </source>
</evidence>
<organism evidence="3 4">
    <name type="scientific">Phytophthora fragariae</name>
    <dbReference type="NCBI Taxonomy" id="53985"/>
    <lineage>
        <taxon>Eukaryota</taxon>
        <taxon>Sar</taxon>
        <taxon>Stramenopiles</taxon>
        <taxon>Oomycota</taxon>
        <taxon>Peronosporomycetes</taxon>
        <taxon>Peronosporales</taxon>
        <taxon>Peronosporaceae</taxon>
        <taxon>Phytophthora</taxon>
    </lineage>
</organism>
<gene>
    <name evidence="3" type="ORF">PF005_g13514</name>
</gene>
<evidence type="ECO:0000313" key="3">
    <source>
        <dbReference type="EMBL" id="KAE9205157.1"/>
    </source>
</evidence>
<dbReference type="InterPro" id="IPR013176">
    <property type="entry name" value="Ccz1"/>
</dbReference>
<dbReference type="PANTHER" id="PTHR13056:SF0">
    <property type="entry name" value="VACUOLAR FUSION PROTEIN CCZ1 HOMOLOG-RELATED"/>
    <property type="match status" value="1"/>
</dbReference>
<feature type="region of interest" description="Disordered" evidence="1">
    <location>
        <begin position="147"/>
        <end position="169"/>
    </location>
</feature>
<dbReference type="GO" id="GO:0035658">
    <property type="term" value="C:Mon1-Ccz1 complex"/>
    <property type="evidence" value="ECO:0007669"/>
    <property type="project" value="InterPro"/>
</dbReference>
<feature type="domain" description="CCZ1/INTU/HPS4 third Longin" evidence="2">
    <location>
        <begin position="306"/>
        <end position="408"/>
    </location>
</feature>
<reference evidence="3 4" key="1">
    <citation type="submission" date="2018-08" db="EMBL/GenBank/DDBJ databases">
        <title>Genomic investigation of the strawberry pathogen Phytophthora fragariae indicates pathogenicity is determined by transcriptional variation in three key races.</title>
        <authorList>
            <person name="Adams T.M."/>
            <person name="Armitage A.D."/>
            <person name="Sobczyk M.K."/>
            <person name="Bates H.J."/>
            <person name="Dunwell J.M."/>
            <person name="Nellist C.F."/>
            <person name="Harrison R.J."/>
        </authorList>
    </citation>
    <scope>NUCLEOTIDE SEQUENCE [LARGE SCALE GENOMIC DNA]</scope>
    <source>
        <strain evidence="3 4">NOV-27</strain>
    </source>
</reference>
<dbReference type="InterPro" id="IPR043989">
    <property type="entry name" value="CCZ1/INTU/HSP4_longin_3"/>
</dbReference>
<accession>A0A6A3XMH5</accession>
<sequence length="425" mass="48006">MLLLWHEALGSDDEQAAEDELCARVLYSHEEGGGHGEERLLQRLHLVQGLLTFVRMLRRSGGLQAEENDEVKTSAQWTPEWASVTLSRRRFFVLEVEPQIFMALGVRATVEIKDHGPGYAALLREMYGMFRLFHGSIDSNLRLLPPAPVRQSGAGDDGSGKSTDKSEIPLEIGQYKDGMDLLMDIAAVRKRLRKLRLTLDSHFHNHSCDPSSSSSHGRRPDTDIAQAAVHRVVVWHEGDLTIILILRTEADAAGAASKDLHAITLERLENFLDGQQRFQSLAELVFTRYNATFAPEKNVPNIHPLPPFLYINRINLAFRMQHVPRLLKSKEGDLFPVPVKMLAHYFPASTMAIVNELHAELHRCSSAGNREICVRTRHAGWVLAKKSETSHREMYVFFDSKISSVYELSDSLQMLLHDQFGNVLF</sequence>
<comment type="caution">
    <text evidence="3">The sequence shown here is derived from an EMBL/GenBank/DDBJ whole genome shotgun (WGS) entry which is preliminary data.</text>
</comment>
<dbReference type="EMBL" id="QXGB01000753">
    <property type="protein sequence ID" value="KAE9205157.1"/>
    <property type="molecule type" value="Genomic_DNA"/>
</dbReference>
<dbReference type="PANTHER" id="PTHR13056">
    <property type="entry name" value="VACUOLAR FUSION PROTEIN CCZ1 HOMOLOG-RELATED"/>
    <property type="match status" value="1"/>
</dbReference>
<dbReference type="GO" id="GO:0016192">
    <property type="term" value="P:vesicle-mediated transport"/>
    <property type="evidence" value="ECO:0007669"/>
    <property type="project" value="InterPro"/>
</dbReference>
<dbReference type="Proteomes" id="UP000433483">
    <property type="component" value="Unassembled WGS sequence"/>
</dbReference>
<feature type="compositionally biased region" description="Basic and acidic residues" evidence="1">
    <location>
        <begin position="158"/>
        <end position="168"/>
    </location>
</feature>
<name>A0A6A3XMH5_9STRA</name>
<dbReference type="Pfam" id="PF19033">
    <property type="entry name" value="Intu_longin_3"/>
    <property type="match status" value="1"/>
</dbReference>